<accession>A0A5J4X4Z8</accession>
<feature type="transmembrane region" description="Helical" evidence="2">
    <location>
        <begin position="2203"/>
        <end position="2228"/>
    </location>
</feature>
<reference evidence="3 4" key="1">
    <citation type="submission" date="2019-03" db="EMBL/GenBank/DDBJ databases">
        <title>Single cell metagenomics reveals metabolic interactions within the superorganism composed of flagellate Streblomastix strix and complex community of Bacteroidetes bacteria on its surface.</title>
        <authorList>
            <person name="Treitli S.C."/>
            <person name="Kolisko M."/>
            <person name="Husnik F."/>
            <person name="Keeling P."/>
            <person name="Hampl V."/>
        </authorList>
    </citation>
    <scope>NUCLEOTIDE SEQUENCE [LARGE SCALE GENOMIC DNA]</scope>
    <source>
        <strain evidence="3">ST1C</strain>
    </source>
</reference>
<dbReference type="InterPro" id="IPR011050">
    <property type="entry name" value="Pectin_lyase_fold/virulence"/>
</dbReference>
<keyword evidence="2" id="KW-1133">Transmembrane helix</keyword>
<keyword evidence="2" id="KW-0472">Membrane</keyword>
<feature type="region of interest" description="Disordered" evidence="1">
    <location>
        <begin position="1941"/>
        <end position="1966"/>
    </location>
</feature>
<feature type="compositionally biased region" description="Low complexity" evidence="1">
    <location>
        <begin position="1947"/>
        <end position="1966"/>
    </location>
</feature>
<evidence type="ECO:0000313" key="4">
    <source>
        <dbReference type="Proteomes" id="UP000324800"/>
    </source>
</evidence>
<evidence type="ECO:0000256" key="2">
    <source>
        <dbReference type="SAM" id="Phobius"/>
    </source>
</evidence>
<dbReference type="SUPFAM" id="SSF51126">
    <property type="entry name" value="Pectin lyase-like"/>
    <property type="match status" value="2"/>
</dbReference>
<feature type="non-terminal residue" evidence="3">
    <location>
        <position position="1"/>
    </location>
</feature>
<sequence>STGGVLSISLTRFVATSGSHTGGIHIQGDYGDIKLSRVLFSLTKSEHLLRYTPDASFGTAIYLQSSIKDSNTVMPRLIQQNFIQCYSDSKIPMIGYWSSIASGSVDTLLRAYQNNIYVSEVGNDINNIGTQSSPFRTLKYAIGITNPKKDQLNSGGMNEQQLANITISNGMYKDSQVAIMAEYILVSGNGTDNTIVTNIAITSPQAEDSCILYISADNKDPEVEITQIHFQQSIIGLQDGWGLIKMNQGKFTVKTCKFSQTDPSIGHNFNYIELSTPHGKLISLDFIGGKFNEQTSAVFVNNGGVFTMEDCTFINIQGSSAMTIDITVGEVDMQIRRCRFERCQTSQTYSQNCSKFSSAIVLVSRWSYPYEYYNNKNAYLLLPVVVFTSCTFQDNKGEGSGCVEIKGQPIVFGFSLCNFSGNSILATSAIESGPNDVVISSYGVGQSGQIFDMKAVIQEGFGSCNTNAGQSSIKRIIYASNPPTSYVSISPAPITIENVDIKMNLASVQITKYVRSGGNDDNSGDYSSINSAYETVSRSFKDQFYGSDNPVIVDIGIGTFNDDKLNVGSRGIKIIGKGIGITTMINLKDNSNSKAWLVSTVGGLLDIENMTVKQVSSIIVSYGGMIIIRGDGLIILDQISIEQLDLQQKQISNEILCTSGSVKIMNCIFGSVNYGNTDQFMNYATGIKMQNTAENLDINNTLFTQQISTISFTDANNAIVRQNYLSGCIVINHAENVRISYSNFSQNEGWRTGCIQSIDIRTSVLYLQNCKFERNKATAVNEQDIGNDIILDHQFKRNNIADNFLNSQSTSAFPKIGSKHQQYEYGVFDFLFDISMESIRYVNKQTGKDLAGYGTEEKPYSSLSYAISLSSSRKEYPTTLQTSGDQYIESNFFIGGRAITIEGYKDESGLEQQVTVLQNADANNENLFTVFNGTLNLQQLVVQINNKIGQYHPNLIVVSLVGSECIFSSTSVIFRTMILSNVLKKQFISTERGCSISLQTTSFENIQEQNEPIIYLPVEANIPCEMHNTTILGYGNQKAESSSVIIEHYGGGLATLNNCNFKFNIVNSQGTNVFGAALTIQFNIGGLTSTAVELTNCVFDTNIGECCGAITIQGVSTALTSLLITSCTFMNNVAYAFYKNPSIVYANDIYFDMSNVQNFLGSSESTIFTDCVSYSVTPKINYLQNIGSPADNVLGNGSSITGPSFIYVSGSGSDSNGTGSINSPYQSLPWAYARVDKKVFSQIFVQIGLFDISYIVMNNVKIFIQGAGYALSTLTNKIMKEQGMFWLQSGAVMHLEDFTFIPAQCQSENAPMFEVSEGGLIRIRRCNIRSEFINGQLPDVKTIFFNSPILRVNKGSGSLLDIYIYSIYFSKQSPFQILLGEDDLDWNSSSLPQRLQDSYEYQQSASAITQNTNMKKFEINNITLYQVIPYKNVLDGGIESINQFDGDRHEFYPSIKEDKSNWPGDKSTIGSINNILSSGSLNPYKSGLSLSQLIFEANRFTGSCARESHRGVTEILFDSVDLYELILDNQKISTDLNDLKAGLIMSNNIYGGQMGGLTSIDIIVMGYINTIDVNKQYIIQPLQNYSDYGSTCDPALSDFCDRLMHYIPRSEWNTNINFVPATVDPSKNIFTELIQKSLIQFAPLEATEDTIDSVWQIELQQKAIYEEIAIMVPFGHVSIKSGDSFSNSDTVIRPKVFTMTPDLQQEADLGFSVDPYEFPLLAVENQGQLSISKLTIEHYRENTMFNLCVLNHNAETIWTDIIFRPHSDRLPDLRYTLPYVYMLSGTHTFNSVIFEPTLISQTAVSRLHFESGMIQFLGVGKLLATFTKCQFIDIDLDSGVGAAIKSNGNHEQKMQPIVNEVSSPPNTAADIQLVETCGWNQGYVSIEEYENEKAHKESIINGSTHFIGLQNGALHIYNTKVSIDKNVIFSDNISPLPQTALAKPTMQQTQSSSSSGNKTNSTKSNQMNNMNKILKNNKIFNEGEQQQDDEWEQFDPLLRGYTSATENTLYRRNILCGHGSEIIADSNSFSEDGIQGDSLWILKTNEGNTSYYQGTDQLIPQCKLIGTVEEKPYSLFVPKIENANAKESKDKYGADITIKGNHFVRCGMMQYEICEYEKSKEEISKNVDTPPTEEEATSDPHEEHCQRKMMEYALDWKSEQEIVIQSRYKVVRKWKKMDVRIIYGEGQSTETFVVSTENMSAGLIVAMTLVIIVLVCAGVGLLIGFIYFNHKMKAQKIEARKHEDEQMIMDTNPTIENENKEIFQIQY</sequence>
<gene>
    <name evidence="3" type="ORF">EZS28_002652</name>
</gene>
<dbReference type="Gene3D" id="3.30.1910.20">
    <property type="entry name" value="asparaginyl-tRNA synthetase, N-terminal domain"/>
    <property type="match status" value="1"/>
</dbReference>
<evidence type="ECO:0000256" key="1">
    <source>
        <dbReference type="SAM" id="MobiDB-lite"/>
    </source>
</evidence>
<feature type="region of interest" description="Disordered" evidence="1">
    <location>
        <begin position="2123"/>
        <end position="2142"/>
    </location>
</feature>
<dbReference type="EMBL" id="SNRW01000330">
    <property type="protein sequence ID" value="KAA6401816.1"/>
    <property type="molecule type" value="Genomic_DNA"/>
</dbReference>
<dbReference type="Proteomes" id="UP000324800">
    <property type="component" value="Unassembled WGS sequence"/>
</dbReference>
<keyword evidence="2" id="KW-0812">Transmembrane</keyword>
<name>A0A5J4X4Z8_9EUKA</name>
<protein>
    <submittedName>
        <fullName evidence="3">Uncharacterized protein</fullName>
    </submittedName>
</protein>
<organism evidence="3 4">
    <name type="scientific">Streblomastix strix</name>
    <dbReference type="NCBI Taxonomy" id="222440"/>
    <lineage>
        <taxon>Eukaryota</taxon>
        <taxon>Metamonada</taxon>
        <taxon>Preaxostyla</taxon>
        <taxon>Oxymonadida</taxon>
        <taxon>Streblomastigidae</taxon>
        <taxon>Streblomastix</taxon>
    </lineage>
</organism>
<evidence type="ECO:0000313" key="3">
    <source>
        <dbReference type="EMBL" id="KAA6401816.1"/>
    </source>
</evidence>
<proteinExistence type="predicted"/>
<comment type="caution">
    <text evidence="3">The sequence shown here is derived from an EMBL/GenBank/DDBJ whole genome shotgun (WGS) entry which is preliminary data.</text>
</comment>